<dbReference type="InterPro" id="IPR002885">
    <property type="entry name" value="PPR_rpt"/>
</dbReference>
<dbReference type="STRING" id="57577.A0A2K3LK13"/>
<feature type="repeat" description="PPR" evidence="3">
    <location>
        <begin position="22"/>
        <end position="56"/>
    </location>
</feature>
<evidence type="ECO:0000256" key="3">
    <source>
        <dbReference type="PROSITE-ProRule" id="PRU00708"/>
    </source>
</evidence>
<dbReference type="Proteomes" id="UP000236291">
    <property type="component" value="Unassembled WGS sequence"/>
</dbReference>
<gene>
    <name evidence="4" type="ORF">L195_g034834</name>
</gene>
<evidence type="ECO:0000256" key="2">
    <source>
        <dbReference type="ARBA" id="ARBA00022737"/>
    </source>
</evidence>
<comment type="similarity">
    <text evidence="1">Belongs to the PPR family. P subfamily.</text>
</comment>
<evidence type="ECO:0000313" key="4">
    <source>
        <dbReference type="EMBL" id="PNX78852.1"/>
    </source>
</evidence>
<proteinExistence type="inferred from homology"/>
<dbReference type="NCBIfam" id="TIGR00756">
    <property type="entry name" value="PPR"/>
    <property type="match status" value="2"/>
</dbReference>
<protein>
    <submittedName>
        <fullName evidence="4">Pentatricopeptide repeat-containing protein</fullName>
    </submittedName>
</protein>
<name>A0A2K3LK13_TRIPR</name>
<dbReference type="PANTHER" id="PTHR47941">
    <property type="entry name" value="PENTATRICOPEPTIDE REPEAT-CONTAINING PROTEIN 3, MITOCHONDRIAL"/>
    <property type="match status" value="1"/>
</dbReference>
<sequence length="223" mass="26349">MGRLREAFDLFQDMKIRGITPDVKTYTVMINIYVKMGRLPEAYDLFQDMNIRGIKPDVIAYEVLLNSLLNERKNKIALDLYNEMSLKGMRPGATLNRRIKEATRGLGYYVMPKFHIKYYGISGGVFKWLDSFPLVERVTYEGADWKGRVKHRRVQRLGCQLSRKFQKQIALKKGQKCTFRSVLSEARLQKRIFQKLLKKWLEGRHQRQILSSERWNLSKELLK</sequence>
<dbReference type="Pfam" id="PF13041">
    <property type="entry name" value="PPR_2"/>
    <property type="match status" value="1"/>
</dbReference>
<dbReference type="Pfam" id="PF01535">
    <property type="entry name" value="PPR"/>
    <property type="match status" value="1"/>
</dbReference>
<feature type="repeat" description="PPR" evidence="3">
    <location>
        <begin position="57"/>
        <end position="91"/>
    </location>
</feature>
<dbReference type="PROSITE" id="PS51375">
    <property type="entry name" value="PPR"/>
    <property type="match status" value="2"/>
</dbReference>
<reference evidence="4 5" key="2">
    <citation type="journal article" date="2017" name="Front. Plant Sci.">
        <title>Gene Classification and Mining of Molecular Markers Useful in Red Clover (Trifolium pratense) Breeding.</title>
        <authorList>
            <person name="Istvanek J."/>
            <person name="Dluhosova J."/>
            <person name="Dluhos P."/>
            <person name="Patkova L."/>
            <person name="Nedelnik J."/>
            <person name="Repkova J."/>
        </authorList>
    </citation>
    <scope>NUCLEOTIDE SEQUENCE [LARGE SCALE GENOMIC DNA]</scope>
    <source>
        <strain evidence="5">cv. Tatra</strain>
        <tissue evidence="4">Young leaves</tissue>
    </source>
</reference>
<dbReference type="InterPro" id="IPR011990">
    <property type="entry name" value="TPR-like_helical_dom_sf"/>
</dbReference>
<dbReference type="EMBL" id="ASHM01034864">
    <property type="protein sequence ID" value="PNX78852.1"/>
    <property type="molecule type" value="Genomic_DNA"/>
</dbReference>
<evidence type="ECO:0000313" key="5">
    <source>
        <dbReference type="Proteomes" id="UP000236291"/>
    </source>
</evidence>
<comment type="caution">
    <text evidence="4">The sequence shown here is derived from an EMBL/GenBank/DDBJ whole genome shotgun (WGS) entry which is preliminary data.</text>
</comment>
<dbReference type="Gene3D" id="1.25.40.10">
    <property type="entry name" value="Tetratricopeptide repeat domain"/>
    <property type="match status" value="1"/>
</dbReference>
<dbReference type="AlphaFoldDB" id="A0A2K3LK13"/>
<accession>A0A2K3LK13</accession>
<reference evidence="4 5" key="1">
    <citation type="journal article" date="2014" name="Am. J. Bot.">
        <title>Genome assembly and annotation for red clover (Trifolium pratense; Fabaceae).</title>
        <authorList>
            <person name="Istvanek J."/>
            <person name="Jaros M."/>
            <person name="Krenek A."/>
            <person name="Repkova J."/>
        </authorList>
    </citation>
    <scope>NUCLEOTIDE SEQUENCE [LARGE SCALE GENOMIC DNA]</scope>
    <source>
        <strain evidence="5">cv. Tatra</strain>
        <tissue evidence="4">Young leaves</tissue>
    </source>
</reference>
<organism evidence="4 5">
    <name type="scientific">Trifolium pratense</name>
    <name type="common">Red clover</name>
    <dbReference type="NCBI Taxonomy" id="57577"/>
    <lineage>
        <taxon>Eukaryota</taxon>
        <taxon>Viridiplantae</taxon>
        <taxon>Streptophyta</taxon>
        <taxon>Embryophyta</taxon>
        <taxon>Tracheophyta</taxon>
        <taxon>Spermatophyta</taxon>
        <taxon>Magnoliopsida</taxon>
        <taxon>eudicotyledons</taxon>
        <taxon>Gunneridae</taxon>
        <taxon>Pentapetalae</taxon>
        <taxon>rosids</taxon>
        <taxon>fabids</taxon>
        <taxon>Fabales</taxon>
        <taxon>Fabaceae</taxon>
        <taxon>Papilionoideae</taxon>
        <taxon>50 kb inversion clade</taxon>
        <taxon>NPAAA clade</taxon>
        <taxon>Hologalegina</taxon>
        <taxon>IRL clade</taxon>
        <taxon>Trifolieae</taxon>
        <taxon>Trifolium</taxon>
    </lineage>
</organism>
<keyword evidence="2" id="KW-0677">Repeat</keyword>
<evidence type="ECO:0000256" key="1">
    <source>
        <dbReference type="ARBA" id="ARBA00007626"/>
    </source>
</evidence>